<accession>A0A533Q6T0</accession>
<dbReference type="Pfam" id="PF02086">
    <property type="entry name" value="MethyltransfD12"/>
    <property type="match status" value="1"/>
</dbReference>
<gene>
    <name evidence="4" type="ORF">JETT_3396</name>
</gene>
<dbReference type="PANTHER" id="PTHR30481">
    <property type="entry name" value="DNA ADENINE METHYLASE"/>
    <property type="match status" value="1"/>
</dbReference>
<dbReference type="EMBL" id="SULG01000109">
    <property type="protein sequence ID" value="TLD40327.1"/>
    <property type="molecule type" value="Genomic_DNA"/>
</dbReference>
<dbReference type="AlphaFoldDB" id="A0A533Q6T0"/>
<organism evidence="4 5">
    <name type="scientific">Candidatus Jettenia ecosi</name>
    <dbReference type="NCBI Taxonomy" id="2494326"/>
    <lineage>
        <taxon>Bacteria</taxon>
        <taxon>Pseudomonadati</taxon>
        <taxon>Planctomycetota</taxon>
        <taxon>Candidatus Brocadiia</taxon>
        <taxon>Candidatus Brocadiales</taxon>
        <taxon>Candidatus Brocadiaceae</taxon>
        <taxon>Candidatus Jettenia</taxon>
    </lineage>
</organism>
<dbReference type="SUPFAM" id="SSF53335">
    <property type="entry name" value="S-adenosyl-L-methionine-dependent methyltransferases"/>
    <property type="match status" value="1"/>
</dbReference>
<dbReference type="GO" id="GO:0043565">
    <property type="term" value="F:sequence-specific DNA binding"/>
    <property type="evidence" value="ECO:0007669"/>
    <property type="project" value="TreeGrafter"/>
</dbReference>
<evidence type="ECO:0000256" key="3">
    <source>
        <dbReference type="ARBA" id="ARBA00022691"/>
    </source>
</evidence>
<dbReference type="GO" id="GO:0032259">
    <property type="term" value="P:methylation"/>
    <property type="evidence" value="ECO:0007669"/>
    <property type="project" value="UniProtKB-KW"/>
</dbReference>
<evidence type="ECO:0000256" key="2">
    <source>
        <dbReference type="ARBA" id="ARBA00022679"/>
    </source>
</evidence>
<name>A0A533Q6T0_9BACT</name>
<evidence type="ECO:0000256" key="1">
    <source>
        <dbReference type="ARBA" id="ARBA00022603"/>
    </source>
</evidence>
<sequence>MIKDHETRQRLIEMLQYMPYSRQLWQDIRSRWKQGNIPNDLIEQACQWYYLNRTCFGGDMQSGGFALPSTSGRNPAQSYANSIDTFQTIATRLQGVTIECLDYRECIQRYDSPDTLFFCDPPYLNAEGYYGKENFALDDHRDLANMLNMVKGQVMITHYQDGLYDELYKGWQRYEFKSFKGSHKTDAGQEKPKTVEVLYCNFQPEVKTRSLFNGLL</sequence>
<dbReference type="Proteomes" id="UP000319783">
    <property type="component" value="Unassembled WGS sequence"/>
</dbReference>
<proteinExistence type="predicted"/>
<evidence type="ECO:0000313" key="4">
    <source>
        <dbReference type="EMBL" id="TLD40327.1"/>
    </source>
</evidence>
<dbReference type="GO" id="GO:0009307">
    <property type="term" value="P:DNA restriction-modification system"/>
    <property type="evidence" value="ECO:0007669"/>
    <property type="project" value="InterPro"/>
</dbReference>
<keyword evidence="2 4" id="KW-0808">Transferase</keyword>
<protein>
    <submittedName>
        <fullName evidence="4">Methyltransferase</fullName>
    </submittedName>
</protein>
<reference evidence="4 5" key="1">
    <citation type="submission" date="2019-04" db="EMBL/GenBank/DDBJ databases">
        <title>Genome of a novel bacterium Candidatus Jettenia ecosi reconstructed from metagenome of an anammox bioreactor.</title>
        <authorList>
            <person name="Mardanov A.V."/>
            <person name="Beletsky A.V."/>
            <person name="Ravin N.V."/>
            <person name="Botchkova E.A."/>
            <person name="Litti Y.V."/>
            <person name="Nozhevnikova A.N."/>
        </authorList>
    </citation>
    <scope>NUCLEOTIDE SEQUENCE [LARGE SCALE GENOMIC DNA]</scope>
    <source>
        <strain evidence="4">J2</strain>
    </source>
</reference>
<keyword evidence="1 4" id="KW-0489">Methyltransferase</keyword>
<dbReference type="Gene3D" id="3.40.50.150">
    <property type="entry name" value="Vaccinia Virus protein VP39"/>
    <property type="match status" value="1"/>
</dbReference>
<dbReference type="GO" id="GO:0009007">
    <property type="term" value="F:site-specific DNA-methyltransferase (adenine-specific) activity"/>
    <property type="evidence" value="ECO:0007669"/>
    <property type="project" value="UniProtKB-EC"/>
</dbReference>
<dbReference type="InterPro" id="IPR012327">
    <property type="entry name" value="MeTrfase_D12"/>
</dbReference>
<keyword evidence="3" id="KW-0949">S-adenosyl-L-methionine</keyword>
<dbReference type="InterPro" id="IPR029063">
    <property type="entry name" value="SAM-dependent_MTases_sf"/>
</dbReference>
<evidence type="ECO:0000313" key="5">
    <source>
        <dbReference type="Proteomes" id="UP000319783"/>
    </source>
</evidence>
<comment type="caution">
    <text evidence="4">The sequence shown here is derived from an EMBL/GenBank/DDBJ whole genome shotgun (WGS) entry which is preliminary data.</text>
</comment>
<dbReference type="GO" id="GO:0006298">
    <property type="term" value="P:mismatch repair"/>
    <property type="evidence" value="ECO:0007669"/>
    <property type="project" value="TreeGrafter"/>
</dbReference>
<dbReference type="GO" id="GO:1904047">
    <property type="term" value="F:S-adenosyl-L-methionine binding"/>
    <property type="evidence" value="ECO:0007669"/>
    <property type="project" value="TreeGrafter"/>
</dbReference>